<reference evidence="2 3" key="1">
    <citation type="journal article" date="2011" name="J. Bacteriol.">
        <title>Genome sequence of Haloplasma contractile, an unusual contractile bacterium from a deep-sea anoxic brine lake.</title>
        <authorList>
            <person name="Antunes A."/>
            <person name="Alam I."/>
            <person name="El Dorry H."/>
            <person name="Siam R."/>
            <person name="Robertson A."/>
            <person name="Bajic V.B."/>
            <person name="Stingl U."/>
        </authorList>
    </citation>
    <scope>NUCLEOTIDE SEQUENCE [LARGE SCALE GENOMIC DNA]</scope>
    <source>
        <strain evidence="2 3">SSD-17B</strain>
    </source>
</reference>
<dbReference type="OrthoDB" id="9773828at2"/>
<dbReference type="EMBL" id="AFNU02000003">
    <property type="protein sequence ID" value="ERJ12680.1"/>
    <property type="molecule type" value="Genomic_DNA"/>
</dbReference>
<evidence type="ECO:0000313" key="3">
    <source>
        <dbReference type="Proteomes" id="UP000005707"/>
    </source>
</evidence>
<dbReference type="PRINTS" id="PR00069">
    <property type="entry name" value="ALDKETRDTASE"/>
</dbReference>
<dbReference type="InterPro" id="IPR023210">
    <property type="entry name" value="NADP_OxRdtase_dom"/>
</dbReference>
<dbReference type="eggNOG" id="COG4989">
    <property type="taxonomic scope" value="Bacteria"/>
</dbReference>
<dbReference type="InterPro" id="IPR020471">
    <property type="entry name" value="AKR"/>
</dbReference>
<dbReference type="FunCoup" id="F7Q0H4">
    <property type="interactions" value="5"/>
</dbReference>
<dbReference type="Pfam" id="PF00248">
    <property type="entry name" value="Aldo_ket_red"/>
    <property type="match status" value="1"/>
</dbReference>
<keyword evidence="2" id="KW-0560">Oxidoreductase</keyword>
<feature type="domain" description="NADP-dependent oxidoreductase" evidence="1">
    <location>
        <begin position="8"/>
        <end position="304"/>
    </location>
</feature>
<sequence>MSTRQEKKIIMGCMGLGGDWNDQPVSKEDEKKAHQVIEAALESGINTFDHADIYTFGKAEQVFGNVLKDNPILREQMTIQSKAGIQLGKGPHGSSHYDNSKDYLINQVRHILKRLNTEYLDTLLIHRPDPLMDGKEVADALKTLKKEGLVNSFGVSNMSTSQIQLIQHYLDEPLLANQLQLSLGHTMLLDLGVNINTTNLKHESGLLGMLEYSQMNNLAIQTWGSLDRGRFTKPLDQVSESDRQVAQQIIELARKYEVSESAILLAWLFRIPTTVHPVIGTTNANRIKSCKDALQIELTREEWYDLWILARHTPLP</sequence>
<comment type="caution">
    <text evidence="2">The sequence shown here is derived from an EMBL/GenBank/DDBJ whole genome shotgun (WGS) entry which is preliminary data.</text>
</comment>
<evidence type="ECO:0000313" key="2">
    <source>
        <dbReference type="EMBL" id="ERJ12680.1"/>
    </source>
</evidence>
<evidence type="ECO:0000259" key="1">
    <source>
        <dbReference type="Pfam" id="PF00248"/>
    </source>
</evidence>
<dbReference type="InterPro" id="IPR036812">
    <property type="entry name" value="NAD(P)_OxRdtase_dom_sf"/>
</dbReference>
<dbReference type="AlphaFoldDB" id="F7Q0H4"/>
<gene>
    <name evidence="2" type="ORF">HLPCO_001020</name>
</gene>
<name>F7Q0H4_9MOLU</name>
<proteinExistence type="predicted"/>
<dbReference type="STRING" id="1033810.HLPCO_001020"/>
<dbReference type="InterPro" id="IPR050523">
    <property type="entry name" value="AKR_Detox_Biosynth"/>
</dbReference>
<dbReference type="EC" id="1.1.1.267" evidence="2"/>
<dbReference type="GO" id="GO:0005829">
    <property type="term" value="C:cytosol"/>
    <property type="evidence" value="ECO:0007669"/>
    <property type="project" value="TreeGrafter"/>
</dbReference>
<keyword evidence="3" id="KW-1185">Reference proteome</keyword>
<dbReference type="InParanoid" id="F7Q0H4"/>
<dbReference type="Proteomes" id="UP000005707">
    <property type="component" value="Unassembled WGS sequence"/>
</dbReference>
<dbReference type="GO" id="GO:0016853">
    <property type="term" value="F:isomerase activity"/>
    <property type="evidence" value="ECO:0007669"/>
    <property type="project" value="UniProtKB-KW"/>
</dbReference>
<dbReference type="PANTHER" id="PTHR43364">
    <property type="entry name" value="NADH-SPECIFIC METHYLGLYOXAL REDUCTASE-RELATED"/>
    <property type="match status" value="1"/>
</dbReference>
<dbReference type="SUPFAM" id="SSF51430">
    <property type="entry name" value="NAD(P)-linked oxidoreductase"/>
    <property type="match status" value="1"/>
</dbReference>
<dbReference type="Gene3D" id="3.20.20.100">
    <property type="entry name" value="NADP-dependent oxidoreductase domain"/>
    <property type="match status" value="1"/>
</dbReference>
<dbReference type="GO" id="GO:0030604">
    <property type="term" value="F:1-deoxy-D-xylulose-5-phosphate reductoisomerase activity"/>
    <property type="evidence" value="ECO:0007669"/>
    <property type="project" value="UniProtKB-EC"/>
</dbReference>
<protein>
    <submittedName>
        <fullName evidence="2">1-deoxy-D-xylulose-5-phosphate reductoisomerase protein</fullName>
        <ecNumber evidence="2">1.1.1.267</ecNumber>
    </submittedName>
</protein>
<organism evidence="2 3">
    <name type="scientific">Haloplasma contractile SSD-17B</name>
    <dbReference type="NCBI Taxonomy" id="1033810"/>
    <lineage>
        <taxon>Bacteria</taxon>
        <taxon>Bacillati</taxon>
        <taxon>Mycoplasmatota</taxon>
        <taxon>Mollicutes</taxon>
        <taxon>Haloplasmatales</taxon>
        <taxon>Haloplasmataceae</taxon>
        <taxon>Haloplasma</taxon>
    </lineage>
</organism>
<dbReference type="PANTHER" id="PTHR43364:SF1">
    <property type="entry name" value="OXIDOREDUCTASE YDHF"/>
    <property type="match status" value="1"/>
</dbReference>
<dbReference type="RefSeq" id="WP_008825910.1">
    <property type="nucleotide sequence ID" value="NZ_AFNU02000003.1"/>
</dbReference>
<accession>F7Q0H4</accession>
<reference evidence="2 3" key="2">
    <citation type="journal article" date="2013" name="PLoS ONE">
        <title>INDIGO - INtegrated Data Warehouse of MIcrobial GenOmes with Examples from the Red Sea Extremophiles.</title>
        <authorList>
            <person name="Alam I."/>
            <person name="Antunes A."/>
            <person name="Kamau A.A."/>
            <person name="Ba Alawi W."/>
            <person name="Kalkatawi M."/>
            <person name="Stingl U."/>
            <person name="Bajic V.B."/>
        </authorList>
    </citation>
    <scope>NUCLEOTIDE SEQUENCE [LARGE SCALE GENOMIC DNA]</scope>
    <source>
        <strain evidence="2 3">SSD-17B</strain>
    </source>
</reference>